<evidence type="ECO:0000256" key="1">
    <source>
        <dbReference type="SAM" id="Phobius"/>
    </source>
</evidence>
<keyword evidence="1" id="KW-1133">Transmembrane helix</keyword>
<reference evidence="2 3" key="1">
    <citation type="submission" date="2015-12" db="EMBL/GenBank/DDBJ databases">
        <authorList>
            <person name="Lauer A."/>
            <person name="Humrighouse B."/>
            <person name="Loparev V."/>
            <person name="Shewmaker P.L."/>
            <person name="Whitney A.M."/>
            <person name="McLaughlin R.W."/>
        </authorList>
    </citation>
    <scope>NUCLEOTIDE SEQUENCE [LARGE SCALE GENOMIC DNA]</scope>
    <source>
        <strain evidence="2 3">LMG 23085</strain>
    </source>
</reference>
<sequence length="107" mass="12588">MIKDCDLLIEEYEKFFYPNLTMGKEQKAIAFYYSLLGLIQATYFSISSFQFFRASFTYESQNSLSIKVNSKVQRFYTSFRENNLDITIPTSFNFGMKILLTVLTETF</sequence>
<dbReference type="Proteomes" id="UP000065511">
    <property type="component" value="Chromosome"/>
</dbReference>
<gene>
    <name evidence="2" type="ORF">ATZ33_05060</name>
</gene>
<organism evidence="2 3">
    <name type="scientific">Enterococcus silesiacus</name>
    <dbReference type="NCBI Taxonomy" id="332949"/>
    <lineage>
        <taxon>Bacteria</taxon>
        <taxon>Bacillati</taxon>
        <taxon>Bacillota</taxon>
        <taxon>Bacilli</taxon>
        <taxon>Lactobacillales</taxon>
        <taxon>Enterococcaceae</taxon>
        <taxon>Enterococcus</taxon>
    </lineage>
</organism>
<keyword evidence="1" id="KW-0812">Transmembrane</keyword>
<keyword evidence="3" id="KW-1185">Reference proteome</keyword>
<dbReference type="EMBL" id="CP013614">
    <property type="protein sequence ID" value="ALS00760.1"/>
    <property type="molecule type" value="Genomic_DNA"/>
</dbReference>
<name>A0ABN4J4L5_9ENTE</name>
<keyword evidence="1" id="KW-0472">Membrane</keyword>
<protein>
    <submittedName>
        <fullName evidence="2">Uncharacterized protein</fullName>
    </submittedName>
</protein>
<evidence type="ECO:0000313" key="3">
    <source>
        <dbReference type="Proteomes" id="UP000065511"/>
    </source>
</evidence>
<accession>A0ABN4J4L5</accession>
<feature type="transmembrane region" description="Helical" evidence="1">
    <location>
        <begin position="30"/>
        <end position="52"/>
    </location>
</feature>
<proteinExistence type="predicted"/>
<evidence type="ECO:0000313" key="2">
    <source>
        <dbReference type="EMBL" id="ALS00760.1"/>
    </source>
</evidence>